<dbReference type="Proteomes" id="UP000034894">
    <property type="component" value="Unassembled WGS sequence"/>
</dbReference>
<keyword evidence="1" id="KW-1133">Transmembrane helix</keyword>
<evidence type="ECO:0000313" key="2">
    <source>
        <dbReference type="EMBL" id="KKS97503.1"/>
    </source>
</evidence>
<feature type="transmembrane region" description="Helical" evidence="1">
    <location>
        <begin position="25"/>
        <end position="44"/>
    </location>
</feature>
<sequence length="45" mass="5098">MTHDAIKVAPQTAGQKMDLAEKLSWLFFIFTSLALLTCLEILFLK</sequence>
<keyword evidence="1" id="KW-0472">Membrane</keyword>
<proteinExistence type="predicted"/>
<accession>A0A0G1GF58</accession>
<evidence type="ECO:0000256" key="1">
    <source>
        <dbReference type="SAM" id="Phobius"/>
    </source>
</evidence>
<comment type="caution">
    <text evidence="2">The sequence shown here is derived from an EMBL/GenBank/DDBJ whole genome shotgun (WGS) entry which is preliminary data.</text>
</comment>
<dbReference type="STRING" id="1618443.UV73_C0008G0023"/>
<reference evidence="2 3" key="1">
    <citation type="journal article" date="2015" name="Nature">
        <title>rRNA introns, odd ribosomes, and small enigmatic genomes across a large radiation of phyla.</title>
        <authorList>
            <person name="Brown C.T."/>
            <person name="Hug L.A."/>
            <person name="Thomas B.C."/>
            <person name="Sharon I."/>
            <person name="Castelle C.J."/>
            <person name="Singh A."/>
            <person name="Wilkins M.J."/>
            <person name="Williams K.H."/>
            <person name="Banfield J.F."/>
        </authorList>
    </citation>
    <scope>NUCLEOTIDE SEQUENCE [LARGE SCALE GENOMIC DNA]</scope>
</reference>
<dbReference type="EMBL" id="LCFP01000008">
    <property type="protein sequence ID" value="KKS97503.1"/>
    <property type="molecule type" value="Genomic_DNA"/>
</dbReference>
<gene>
    <name evidence="2" type="ORF">UV73_C0008G0023</name>
</gene>
<name>A0A0G1GF58_9BACT</name>
<protein>
    <submittedName>
        <fullName evidence="2">Uncharacterized protein</fullName>
    </submittedName>
</protein>
<keyword evidence="1" id="KW-0812">Transmembrane</keyword>
<evidence type="ECO:0000313" key="3">
    <source>
        <dbReference type="Proteomes" id="UP000034894"/>
    </source>
</evidence>
<organism evidence="2 3">
    <name type="scientific">Candidatus Gottesmanbacteria bacterium GW2011_GWA2_43_14</name>
    <dbReference type="NCBI Taxonomy" id="1618443"/>
    <lineage>
        <taxon>Bacteria</taxon>
        <taxon>Candidatus Gottesmaniibacteriota</taxon>
    </lineage>
</organism>
<dbReference type="AlphaFoldDB" id="A0A0G1GF58"/>